<name>A0AAV1C5Q3_OLDCO</name>
<feature type="compositionally biased region" description="Basic and acidic residues" evidence="1">
    <location>
        <begin position="303"/>
        <end position="316"/>
    </location>
</feature>
<dbReference type="Pfam" id="PF13837">
    <property type="entry name" value="Myb_DNA-bind_4"/>
    <property type="match status" value="1"/>
</dbReference>
<accession>A0AAV1C5Q3</accession>
<evidence type="ECO:0000256" key="1">
    <source>
        <dbReference type="SAM" id="MobiDB-lite"/>
    </source>
</evidence>
<dbReference type="EMBL" id="OX459118">
    <property type="protein sequence ID" value="CAI9090468.1"/>
    <property type="molecule type" value="Genomic_DNA"/>
</dbReference>
<feature type="compositionally biased region" description="Basic and acidic residues" evidence="1">
    <location>
        <begin position="244"/>
        <end position="253"/>
    </location>
</feature>
<dbReference type="PANTHER" id="PTHR33492:SF12">
    <property type="entry name" value="HOMEODOMAIN-LIKE SUPERFAMILY PROTEIN-RELATED"/>
    <property type="match status" value="1"/>
</dbReference>
<dbReference type="InterPro" id="IPR044822">
    <property type="entry name" value="Myb_DNA-bind_4"/>
</dbReference>
<organism evidence="3 4">
    <name type="scientific">Oldenlandia corymbosa var. corymbosa</name>
    <dbReference type="NCBI Taxonomy" id="529605"/>
    <lineage>
        <taxon>Eukaryota</taxon>
        <taxon>Viridiplantae</taxon>
        <taxon>Streptophyta</taxon>
        <taxon>Embryophyta</taxon>
        <taxon>Tracheophyta</taxon>
        <taxon>Spermatophyta</taxon>
        <taxon>Magnoliopsida</taxon>
        <taxon>eudicotyledons</taxon>
        <taxon>Gunneridae</taxon>
        <taxon>Pentapetalae</taxon>
        <taxon>asterids</taxon>
        <taxon>lamiids</taxon>
        <taxon>Gentianales</taxon>
        <taxon>Rubiaceae</taxon>
        <taxon>Rubioideae</taxon>
        <taxon>Spermacoceae</taxon>
        <taxon>Hedyotis-Oldenlandia complex</taxon>
        <taxon>Oldenlandia</taxon>
    </lineage>
</organism>
<feature type="domain" description="Myb-like" evidence="2">
    <location>
        <begin position="16"/>
        <end position="92"/>
    </location>
</feature>
<dbReference type="PANTHER" id="PTHR33492">
    <property type="entry name" value="OSJNBA0043A12.37 PROTEIN-RELATED"/>
    <property type="match status" value="1"/>
</dbReference>
<dbReference type="InterPro" id="IPR001005">
    <property type="entry name" value="SANT/Myb"/>
</dbReference>
<dbReference type="Gene3D" id="1.10.10.60">
    <property type="entry name" value="Homeodomain-like"/>
    <property type="match status" value="1"/>
</dbReference>
<proteinExistence type="predicted"/>
<evidence type="ECO:0000313" key="3">
    <source>
        <dbReference type="EMBL" id="CAI9090468.1"/>
    </source>
</evidence>
<dbReference type="AlphaFoldDB" id="A0AAV1C5Q3"/>
<feature type="region of interest" description="Disordered" evidence="1">
    <location>
        <begin position="235"/>
        <end position="316"/>
    </location>
</feature>
<evidence type="ECO:0000313" key="4">
    <source>
        <dbReference type="Proteomes" id="UP001161247"/>
    </source>
</evidence>
<protein>
    <submittedName>
        <fullName evidence="3">OLC1v1025245C1</fullName>
    </submittedName>
</protein>
<dbReference type="PROSITE" id="PS50090">
    <property type="entry name" value="MYB_LIKE"/>
    <property type="match status" value="1"/>
</dbReference>
<keyword evidence="4" id="KW-1185">Reference proteome</keyword>
<evidence type="ECO:0000259" key="2">
    <source>
        <dbReference type="PROSITE" id="PS50090"/>
    </source>
</evidence>
<gene>
    <name evidence="3" type="ORF">OLC1_LOCUS2627</name>
</gene>
<reference evidence="3" key="1">
    <citation type="submission" date="2023-03" db="EMBL/GenBank/DDBJ databases">
        <authorList>
            <person name="Julca I."/>
        </authorList>
    </citation>
    <scope>NUCLEOTIDE SEQUENCE</scope>
</reference>
<sequence>MNVVMMANQGGGNVVMRDYRKGNWTLQETMVLIEAKRMDDERRLRRQAGGENSAERSGKPTELRWKWVEDYCWRNDCLRSQNQCNDKWDNLMRDFKKVREYEKRLAAAAEQQKDGSSAERKDEKSYWRLEKNERKANNLPSNMLPQIYEALVEVVDRKGQRSYLGGASSSSNPKVVVSSSSLSADPSLLLPPIQQHCPNISTPVPVTVLPLPPPVAQTVPVLQQQQEHSTIPFSHQLPTVDSDTSEHSADSPAKRRRRGGDEGTSTAAGGGRGNNNSSQQGETVEGAISRSASPIAEAIQSGEEERKKAQRADEAA</sequence>
<dbReference type="Proteomes" id="UP001161247">
    <property type="component" value="Chromosome 1"/>
</dbReference>